<dbReference type="InterPro" id="IPR035807">
    <property type="entry name" value="PDC_E1_N"/>
</dbReference>
<feature type="binding site" evidence="11">
    <location>
        <position position="263"/>
    </location>
    <ligand>
        <name>Mg(2+)</name>
        <dbReference type="ChEBI" id="CHEBI:18420"/>
    </ligand>
</feature>
<evidence type="ECO:0000256" key="9">
    <source>
        <dbReference type="ARBA" id="ARBA00051231"/>
    </source>
</evidence>
<organism evidence="15 16">
    <name type="scientific">Buchnera aphidicola subsp. Acyrthosiphon pisum (strain 5A)</name>
    <dbReference type="NCBI Taxonomy" id="563178"/>
    <lineage>
        <taxon>Bacteria</taxon>
        <taxon>Pseudomonadati</taxon>
        <taxon>Pseudomonadota</taxon>
        <taxon>Gammaproteobacteria</taxon>
        <taxon>Enterobacterales</taxon>
        <taxon>Erwiniaceae</taxon>
        <taxon>Buchnera</taxon>
    </lineage>
</organism>
<dbReference type="SUPFAM" id="SSF52518">
    <property type="entry name" value="Thiamin diphosphate-binding fold (THDP-binding)"/>
    <property type="match status" value="2"/>
</dbReference>
<dbReference type="Pfam" id="PF22613">
    <property type="entry name" value="Transketolase_C_1"/>
    <property type="match status" value="1"/>
</dbReference>
<keyword evidence="11" id="KW-0460">Magnesium</keyword>
<dbReference type="PIRSF" id="PIRSF000156">
    <property type="entry name" value="Pyruvate_dh_E1"/>
    <property type="match status" value="1"/>
</dbReference>
<evidence type="ECO:0000259" key="14">
    <source>
        <dbReference type="Pfam" id="PF22613"/>
    </source>
</evidence>
<dbReference type="FunFam" id="3.40.50.970:FF:000011">
    <property type="entry name" value="Pyruvate dehydrogenase E1 component"/>
    <property type="match status" value="1"/>
</dbReference>
<dbReference type="CDD" id="cd02017">
    <property type="entry name" value="TPP_E1_EcPDC_like"/>
    <property type="match status" value="1"/>
</dbReference>
<feature type="domain" description="Transketolase-like C-terminal" evidence="14">
    <location>
        <begin position="713"/>
        <end position="844"/>
    </location>
</feature>
<evidence type="ECO:0000256" key="1">
    <source>
        <dbReference type="ARBA" id="ARBA00001964"/>
    </source>
</evidence>
<dbReference type="SUPFAM" id="SSF52922">
    <property type="entry name" value="TK C-terminal domain-like"/>
    <property type="match status" value="1"/>
</dbReference>
<comment type="catalytic activity">
    <reaction evidence="9 10">
        <text>N(6)-[(R)-lipoyl]-L-lysyl-[protein] + pyruvate + H(+) = N(6)-[(R)-S(8)-acetyldihydrolipoyl]-L-lysyl-[protein] + CO2</text>
        <dbReference type="Rhea" id="RHEA:19189"/>
        <dbReference type="Rhea" id="RHEA-COMP:10474"/>
        <dbReference type="Rhea" id="RHEA-COMP:10478"/>
        <dbReference type="ChEBI" id="CHEBI:15361"/>
        <dbReference type="ChEBI" id="CHEBI:15378"/>
        <dbReference type="ChEBI" id="CHEBI:16526"/>
        <dbReference type="ChEBI" id="CHEBI:83099"/>
        <dbReference type="ChEBI" id="CHEBI:83111"/>
        <dbReference type="EC" id="1.2.4.1"/>
    </reaction>
</comment>
<dbReference type="InterPro" id="IPR041621">
    <property type="entry name" value="PDH_E1_M"/>
</dbReference>
<feature type="domain" description="Pyruvate dehydrogenase E1 component middle" evidence="13">
    <location>
        <begin position="490"/>
        <end position="700"/>
    </location>
</feature>
<dbReference type="InterPro" id="IPR055152">
    <property type="entry name" value="Transketolase-like_C_2"/>
</dbReference>
<proteinExistence type="predicted"/>
<feature type="binding site" evidence="11">
    <location>
        <position position="231"/>
    </location>
    <ligand>
        <name>Mg(2+)</name>
        <dbReference type="ChEBI" id="CHEBI:18420"/>
    </ligand>
</feature>
<dbReference type="KEGG" id="bap:BUAP5A_202"/>
<evidence type="ECO:0000256" key="4">
    <source>
        <dbReference type="ARBA" id="ARBA00012281"/>
    </source>
</evidence>
<dbReference type="RefSeq" id="WP_009874162.1">
    <property type="nucleotide sequence ID" value="NC_011833.1"/>
</dbReference>
<dbReference type="PANTHER" id="PTHR43825">
    <property type="entry name" value="PYRUVATE DEHYDROGENASE E1 COMPONENT"/>
    <property type="match status" value="1"/>
</dbReference>
<keyword evidence="6 10" id="KW-0560">Oxidoreductase</keyword>
<evidence type="ECO:0000313" key="15">
    <source>
        <dbReference type="EMBL" id="ACL30575.1"/>
    </source>
</evidence>
<evidence type="ECO:0000256" key="2">
    <source>
        <dbReference type="ARBA" id="ARBA00003157"/>
    </source>
</evidence>
<protein>
    <recommendedName>
        <fullName evidence="5 10">Pyruvate dehydrogenase E1 component</fullName>
        <ecNumber evidence="4 10">1.2.4.1</ecNumber>
    </recommendedName>
</protein>
<dbReference type="InterPro" id="IPR029061">
    <property type="entry name" value="THDP-binding"/>
</dbReference>
<dbReference type="EMBL" id="CP001161">
    <property type="protein sequence ID" value="ACL30575.1"/>
    <property type="molecule type" value="Genomic_DNA"/>
</dbReference>
<dbReference type="InterPro" id="IPR004660">
    <property type="entry name" value="PDH_E1"/>
</dbReference>
<comment type="function">
    <text evidence="2 10">Component of the pyruvate dehydrogenase (PDH) complex, that catalyzes the overall conversion of pyruvate to acetyl-CoA and CO(2).</text>
</comment>
<dbReference type="Gene3D" id="3.40.50.920">
    <property type="match status" value="1"/>
</dbReference>
<dbReference type="Gene3D" id="3.40.50.970">
    <property type="match status" value="2"/>
</dbReference>
<evidence type="ECO:0000256" key="3">
    <source>
        <dbReference type="ARBA" id="ARBA00011739"/>
    </source>
</evidence>
<accession>A0A7U3YA77</accession>
<evidence type="ECO:0000256" key="10">
    <source>
        <dbReference type="PIRNR" id="PIRNR000156"/>
    </source>
</evidence>
<reference evidence="15 16" key="1">
    <citation type="journal article" date="2009" name="Science">
        <title>The dynamics and time scale of ongoing genomic erosion in symbiotic bacteria.</title>
        <authorList>
            <person name="Moran N.A."/>
            <person name="McLaughlin H.J."/>
            <person name="Sorek R."/>
        </authorList>
    </citation>
    <scope>NUCLEOTIDE SEQUENCE [LARGE SCALE GENOMIC DNA]</scope>
    <source>
        <strain evidence="15 16">5A</strain>
    </source>
</reference>
<evidence type="ECO:0000256" key="7">
    <source>
        <dbReference type="ARBA" id="ARBA00023052"/>
    </source>
</evidence>
<sequence length="887" mass="101352">MSENLYNDVDPIETRDWVQAIESVIRREGHKRAHFLIEQVLKTSKINRKEFFRCSFTSDYINTISREDECEYPGNLILEKRIRSAIRWNAIMMVLRASKKNLELGGHLSSFQSSATIYEVCFNHFFQAKNHKDGGDLVYFQGHISPGIYARSFLEGRLSEEQIDNFRQEVDGIGLSSYPHPKLMPNFWQFPTVSMGLGPLCAIYQAKFLKYLHNRELKNTSKQIVYAFLGDGEMDEPESKGAISIAVREKLDNLIFIINCNLQRLDGPVVGNGKIVNELESFFYGAGWKVIKVIWGSRWDCLLKKDTSGKLIQLMNETVDGDYQTFKSKDGAYVRKYFFGKYKETYDLVKDMTDEEIWKLNRGGHDPKKMFNALKKAKETKYKPTVILAHTVKGYGMGVIAEGKNIAHQIKKININGIIHIRDRFNIPVSNDEINKLPYVTFKKNSEEYCYIHSQRKKLGGYIPFRLSSFTGKLILPKLIDFQSLLEEQKKDISTTVAFIRVLNIILKNNSIKHLIVPIIADEARTFGMEGLFRKIGIYSSSGQKYTPQDREQLAYYKEEKKGQILQEGINELGAASSWLAAATSYSTNDFPMIPFYIYYSIFGFQRIGDLFWAAGDQQARGFLIGGTSGRTTLNGEGLQHEDGHSHIQSLTIPNCISYDPAFAYEVAVIIQDGLRRMYGPSQENIYYYITTINENYYMPAMPIGVEEGICKGIYKLKTLHGTTSKVQLIGSGAILRSVCEAAEILLKDYSITTDIYSVTSFTELARNGEDCERWNMLHPNEKNKIAYVKQIMNKNPTVAATDYMKLFAEQIRHYIPSQEYHVLGTDGFGRSDSRDKLRDHFEVNAYYIVIAALNLLANINDIKKKVVEDAIMKFNIDANKINPRLS</sequence>
<dbReference type="Proteomes" id="UP000006904">
    <property type="component" value="Chromosome"/>
</dbReference>
<keyword evidence="8 10" id="KW-0670">Pyruvate</keyword>
<dbReference type="EC" id="1.2.4.1" evidence="4 10"/>
<evidence type="ECO:0000259" key="13">
    <source>
        <dbReference type="Pfam" id="PF17831"/>
    </source>
</evidence>
<evidence type="ECO:0000259" key="12">
    <source>
        <dbReference type="Pfam" id="PF00456"/>
    </source>
</evidence>
<feature type="domain" description="Transketolase N-terminal" evidence="12">
    <location>
        <begin position="84"/>
        <end position="294"/>
    </location>
</feature>
<dbReference type="InterPro" id="IPR009014">
    <property type="entry name" value="Transketo_C/PFOR_II"/>
</dbReference>
<keyword evidence="11" id="KW-0479">Metal-binding</keyword>
<dbReference type="PANTHER" id="PTHR43825:SF3">
    <property type="entry name" value="PYRUVATE DEHYDROGENASE E1 COMPONENT"/>
    <property type="match status" value="1"/>
</dbReference>
<keyword evidence="7 10" id="KW-0786">Thiamine pyrophosphate</keyword>
<dbReference type="GO" id="GO:0004739">
    <property type="term" value="F:pyruvate dehydrogenase (acetyl-transferring) activity"/>
    <property type="evidence" value="ECO:0007669"/>
    <property type="project" value="UniProtKB-EC"/>
</dbReference>
<dbReference type="Pfam" id="PF00456">
    <property type="entry name" value="Transketolase_N"/>
    <property type="match status" value="1"/>
</dbReference>
<dbReference type="NCBIfam" id="TIGR00759">
    <property type="entry name" value="aceE"/>
    <property type="match status" value="1"/>
</dbReference>
<dbReference type="FunFam" id="3.40.50.970:FF:000009">
    <property type="entry name" value="Pyruvate dehydrogenase E1 component"/>
    <property type="match status" value="1"/>
</dbReference>
<dbReference type="Pfam" id="PF17831">
    <property type="entry name" value="PDH_E1_M"/>
    <property type="match status" value="1"/>
</dbReference>
<evidence type="ECO:0000313" key="16">
    <source>
        <dbReference type="Proteomes" id="UP000006904"/>
    </source>
</evidence>
<evidence type="ECO:0000256" key="8">
    <source>
        <dbReference type="ARBA" id="ARBA00023317"/>
    </source>
</evidence>
<dbReference type="OrthoDB" id="9759664at2"/>
<name>A0A7U3YA77_BUCA5</name>
<evidence type="ECO:0000256" key="11">
    <source>
        <dbReference type="PIRSR" id="PIRSR000156-1"/>
    </source>
</evidence>
<dbReference type="InterPro" id="IPR051157">
    <property type="entry name" value="PDH/Transketolase"/>
</dbReference>
<dbReference type="AlphaFoldDB" id="A0A7U3YA77"/>
<comment type="cofactor">
    <cofactor evidence="1 10">
        <name>thiamine diphosphate</name>
        <dbReference type="ChEBI" id="CHEBI:58937"/>
    </cofactor>
</comment>
<evidence type="ECO:0000256" key="5">
    <source>
        <dbReference type="ARBA" id="ARBA00017172"/>
    </source>
</evidence>
<dbReference type="InterPro" id="IPR005474">
    <property type="entry name" value="Transketolase_N"/>
</dbReference>
<evidence type="ECO:0000256" key="6">
    <source>
        <dbReference type="ARBA" id="ARBA00023002"/>
    </source>
</evidence>
<gene>
    <name evidence="15" type="primary">aceE</name>
    <name evidence="15" type="ordered locus">BUAP5A_202</name>
</gene>
<dbReference type="GO" id="GO:0000287">
    <property type="term" value="F:magnesium ion binding"/>
    <property type="evidence" value="ECO:0007669"/>
    <property type="project" value="UniProtKB-ARBA"/>
</dbReference>
<comment type="cofactor">
    <cofactor evidence="11">
        <name>Mg(2+)</name>
        <dbReference type="ChEBI" id="CHEBI:18420"/>
    </cofactor>
</comment>
<feature type="binding site" evidence="11">
    <location>
        <position position="261"/>
    </location>
    <ligand>
        <name>Mg(2+)</name>
        <dbReference type="ChEBI" id="CHEBI:18420"/>
    </ligand>
</feature>
<comment type="subunit">
    <text evidence="3">Homodimer. Part of the PDH complex, consisting of multiple copies of pyruvate dehydrogenase (E1), dihydrolipoamide acetyltransferase (E2) and lipoamide dehydrogenase (E3).</text>
</comment>